<keyword evidence="1" id="KW-0805">Transcription regulation</keyword>
<evidence type="ECO:0000259" key="4">
    <source>
        <dbReference type="PROSITE" id="PS50949"/>
    </source>
</evidence>
<dbReference type="InterPro" id="IPR008920">
    <property type="entry name" value="TF_FadR/GntR_C"/>
</dbReference>
<evidence type="ECO:0000256" key="1">
    <source>
        <dbReference type="ARBA" id="ARBA00023015"/>
    </source>
</evidence>
<feature type="domain" description="HTH gntR-type" evidence="4">
    <location>
        <begin position="7"/>
        <end position="75"/>
    </location>
</feature>
<evidence type="ECO:0000313" key="6">
    <source>
        <dbReference type="Proteomes" id="UP001479933"/>
    </source>
</evidence>
<dbReference type="PRINTS" id="PR00035">
    <property type="entry name" value="HTHGNTR"/>
</dbReference>
<dbReference type="Gene3D" id="1.20.120.530">
    <property type="entry name" value="GntR ligand-binding domain-like"/>
    <property type="match status" value="1"/>
</dbReference>
<dbReference type="InterPro" id="IPR036390">
    <property type="entry name" value="WH_DNA-bd_sf"/>
</dbReference>
<dbReference type="CDD" id="cd07377">
    <property type="entry name" value="WHTH_GntR"/>
    <property type="match status" value="1"/>
</dbReference>
<keyword evidence="2" id="KW-0238">DNA-binding</keyword>
<evidence type="ECO:0000256" key="3">
    <source>
        <dbReference type="ARBA" id="ARBA00023163"/>
    </source>
</evidence>
<name>A0ABZ2TZK3_9ACTN</name>
<gene>
    <name evidence="5" type="ORF">RVF87_12060</name>
</gene>
<evidence type="ECO:0000256" key="2">
    <source>
        <dbReference type="ARBA" id="ARBA00023125"/>
    </source>
</evidence>
<dbReference type="PROSITE" id="PS50949">
    <property type="entry name" value="HTH_GNTR"/>
    <property type="match status" value="1"/>
</dbReference>
<dbReference type="SUPFAM" id="SSF48008">
    <property type="entry name" value="GntR ligand-binding domain-like"/>
    <property type="match status" value="1"/>
</dbReference>
<dbReference type="InterPro" id="IPR000524">
    <property type="entry name" value="Tscrpt_reg_HTH_GntR"/>
</dbReference>
<dbReference type="Pfam" id="PF07729">
    <property type="entry name" value="FCD"/>
    <property type="match status" value="1"/>
</dbReference>
<dbReference type="PANTHER" id="PTHR43537:SF47">
    <property type="entry name" value="REGULATORY PROTEIN GNTR HTH"/>
    <property type="match status" value="1"/>
</dbReference>
<dbReference type="PANTHER" id="PTHR43537">
    <property type="entry name" value="TRANSCRIPTIONAL REGULATOR, GNTR FAMILY"/>
    <property type="match status" value="1"/>
</dbReference>
<accession>A0ABZ2TZK3</accession>
<proteinExistence type="predicted"/>
<reference evidence="5 6" key="1">
    <citation type="journal article" date="2023" name="Virus Evol.">
        <title>Computational host range prediction-The good, the bad, and the ugly.</title>
        <authorList>
            <person name="Howell A.A."/>
            <person name="Versoza C.J."/>
            <person name="Pfeifer S.P."/>
        </authorList>
    </citation>
    <scope>NUCLEOTIDE SEQUENCE [LARGE SCALE GENOMIC DNA]</scope>
    <source>
        <strain evidence="5 6">1610/1b</strain>
    </source>
</reference>
<sequence>MRAVKRQSLIMQVTQQLRDEIAAGRWVLGQRIPTEPELCEMTGTARNTVREAVHSLVHAGLLERRQGSGTYVIATDEQEVAFGDFFAAARRQDLLELREALEVTAAGLAAQRRDHDDIAALTELLDQRNRFWASSDVDDDERIAAIEADADLHRAVVAASHNAVYLEFYDSLLPALRTSIGQLDVGPERSYERLHSAVVEAVVDGDPEAARRAARALLVSVGELA</sequence>
<dbReference type="InterPro" id="IPR011711">
    <property type="entry name" value="GntR_C"/>
</dbReference>
<dbReference type="SMART" id="SM00895">
    <property type="entry name" value="FCD"/>
    <property type="match status" value="1"/>
</dbReference>
<dbReference type="EMBL" id="CP136137">
    <property type="protein sequence ID" value="WYY05819.1"/>
    <property type="molecule type" value="Genomic_DNA"/>
</dbReference>
<keyword evidence="3" id="KW-0804">Transcription</keyword>
<dbReference type="SUPFAM" id="SSF46785">
    <property type="entry name" value="Winged helix' DNA-binding domain"/>
    <property type="match status" value="1"/>
</dbReference>
<dbReference type="Gene3D" id="1.10.10.10">
    <property type="entry name" value="Winged helix-like DNA-binding domain superfamily/Winged helix DNA-binding domain"/>
    <property type="match status" value="1"/>
</dbReference>
<dbReference type="Pfam" id="PF00392">
    <property type="entry name" value="GntR"/>
    <property type="match status" value="1"/>
</dbReference>
<evidence type="ECO:0000313" key="5">
    <source>
        <dbReference type="EMBL" id="WYY05819.1"/>
    </source>
</evidence>
<dbReference type="SMART" id="SM00345">
    <property type="entry name" value="HTH_GNTR"/>
    <property type="match status" value="1"/>
</dbReference>
<dbReference type="Proteomes" id="UP001479933">
    <property type="component" value="Chromosome"/>
</dbReference>
<organism evidence="5 6">
    <name type="scientific">Gordonia hydrophobica</name>
    <dbReference type="NCBI Taxonomy" id="40516"/>
    <lineage>
        <taxon>Bacteria</taxon>
        <taxon>Bacillati</taxon>
        <taxon>Actinomycetota</taxon>
        <taxon>Actinomycetes</taxon>
        <taxon>Mycobacteriales</taxon>
        <taxon>Gordoniaceae</taxon>
        <taxon>Gordonia</taxon>
    </lineage>
</organism>
<keyword evidence="6" id="KW-1185">Reference proteome</keyword>
<protein>
    <submittedName>
        <fullName evidence="5">FCD domain-containing protein</fullName>
    </submittedName>
</protein>
<dbReference type="InterPro" id="IPR036388">
    <property type="entry name" value="WH-like_DNA-bd_sf"/>
</dbReference>